<dbReference type="Proteomes" id="UP000015101">
    <property type="component" value="Unassembled WGS sequence"/>
</dbReference>
<dbReference type="KEGG" id="hro:HELRODRAFT_185120"/>
<dbReference type="OrthoDB" id="25498at2759"/>
<dbReference type="PANTHER" id="PTHR10540:SF6">
    <property type="entry name" value="EUKARYOTIC TRANSLATION INITIATION FACTOR 3 SUBUNIT F"/>
    <property type="match status" value="1"/>
</dbReference>
<organism evidence="8 9">
    <name type="scientific">Helobdella robusta</name>
    <name type="common">Californian leech</name>
    <dbReference type="NCBI Taxonomy" id="6412"/>
    <lineage>
        <taxon>Eukaryota</taxon>
        <taxon>Metazoa</taxon>
        <taxon>Spiralia</taxon>
        <taxon>Lophotrochozoa</taxon>
        <taxon>Annelida</taxon>
        <taxon>Clitellata</taxon>
        <taxon>Hirudinea</taxon>
        <taxon>Rhynchobdellida</taxon>
        <taxon>Glossiphoniidae</taxon>
        <taxon>Helobdella</taxon>
    </lineage>
</organism>
<dbReference type="OMA" id="EYFVHFH"/>
<dbReference type="GO" id="GO:0008237">
    <property type="term" value="F:metallopeptidase activity"/>
    <property type="evidence" value="ECO:0007669"/>
    <property type="project" value="InterPro"/>
</dbReference>
<dbReference type="EMBL" id="AMQM01001657">
    <property type="status" value="NOT_ANNOTATED_CDS"/>
    <property type="molecule type" value="Genomic_DNA"/>
</dbReference>
<keyword evidence="2 5" id="KW-0396">Initiation factor</keyword>
<gene>
    <name evidence="8" type="primary">20210002</name>
    <name evidence="7" type="ORF">HELRODRAFT_185120</name>
</gene>
<evidence type="ECO:0000256" key="1">
    <source>
        <dbReference type="ARBA" id="ARBA00022490"/>
    </source>
</evidence>
<dbReference type="InterPro" id="IPR024969">
    <property type="entry name" value="EIF3F/CSN6-like_C"/>
</dbReference>
<evidence type="ECO:0000256" key="2">
    <source>
        <dbReference type="ARBA" id="ARBA00022540"/>
    </source>
</evidence>
<dbReference type="PANTHER" id="PTHR10540">
    <property type="entry name" value="EUKARYOTIC TRANSLATION INITIATION FACTOR 3 SUBUNIT F-RELATED"/>
    <property type="match status" value="1"/>
</dbReference>
<dbReference type="GO" id="GO:0101005">
    <property type="term" value="F:deubiquitinase activity"/>
    <property type="evidence" value="ECO:0007669"/>
    <property type="project" value="UniProtKB-ARBA"/>
</dbReference>
<reference evidence="8" key="3">
    <citation type="submission" date="2015-06" db="UniProtKB">
        <authorList>
            <consortium name="EnsemblMetazoa"/>
        </authorList>
    </citation>
    <scope>IDENTIFICATION</scope>
</reference>
<dbReference type="Pfam" id="PF13012">
    <property type="entry name" value="MitMem_reg"/>
    <property type="match status" value="1"/>
</dbReference>
<dbReference type="STRING" id="6412.T1FMF3"/>
<comment type="subunit">
    <text evidence="5">Component of the eukaryotic translation initiation factor 3 (eIF-3) complex.</text>
</comment>
<dbReference type="GeneID" id="20210002"/>
<keyword evidence="3 5" id="KW-0648">Protein biosynthesis</keyword>
<dbReference type="GO" id="GO:0031369">
    <property type="term" value="F:translation initiation factor binding"/>
    <property type="evidence" value="ECO:0000318"/>
    <property type="project" value="GO_Central"/>
</dbReference>
<evidence type="ECO:0000256" key="4">
    <source>
        <dbReference type="ARBA" id="ARBA00059951"/>
    </source>
</evidence>
<dbReference type="EnsemblMetazoa" id="HelroT185120">
    <property type="protein sequence ID" value="HelroP185120"/>
    <property type="gene ID" value="HelroG185120"/>
</dbReference>
<sequence>MANEAFGTLSSSPELLVGLTCRVHPVVFLSIVDSYERRNEDAKRVIGTLLGTVEKNTVEVTNCFTVPHNESEEEVAVDIEFARNMTDLHRKVNLQEVIVGWYSTGYDVSEHSVLIHDYYSRECKNPVHITVDTSLKQAHMSMKAYISVPVGVPEKTIGTMFTPIPLQLAYQDSERVGVEYLLKHKDRVKRTSNLPKDLKQVSVDCTQMLAKLDSVIEYIDNVLSGKVPSDSTIGRSLMELVNNVTKIKPEDFQDIVSSNMKDLLMMLYLSNLTKTQLIIGEKINQF</sequence>
<dbReference type="HOGENOM" id="CLU_027018_0_1_1"/>
<reference evidence="9" key="1">
    <citation type="submission" date="2012-12" db="EMBL/GenBank/DDBJ databases">
        <authorList>
            <person name="Hellsten U."/>
            <person name="Grimwood J."/>
            <person name="Chapman J.A."/>
            <person name="Shapiro H."/>
            <person name="Aerts A."/>
            <person name="Otillar R.P."/>
            <person name="Terry A.Y."/>
            <person name="Boore J.L."/>
            <person name="Simakov O."/>
            <person name="Marletaz F."/>
            <person name="Cho S.-J."/>
            <person name="Edsinger-Gonzales E."/>
            <person name="Havlak P."/>
            <person name="Kuo D.-H."/>
            <person name="Larsson T."/>
            <person name="Lv J."/>
            <person name="Arendt D."/>
            <person name="Savage R."/>
            <person name="Osoegawa K."/>
            <person name="de Jong P."/>
            <person name="Lindberg D.R."/>
            <person name="Seaver E.C."/>
            <person name="Weisblat D.A."/>
            <person name="Putnam N.H."/>
            <person name="Grigoriev I.V."/>
            <person name="Rokhsar D.S."/>
        </authorList>
    </citation>
    <scope>NUCLEOTIDE SEQUENCE</scope>
</reference>
<dbReference type="GO" id="GO:0001732">
    <property type="term" value="P:formation of cytoplasmic translation initiation complex"/>
    <property type="evidence" value="ECO:0007669"/>
    <property type="project" value="UniProtKB-UniRule"/>
</dbReference>
<feature type="domain" description="MPN" evidence="6">
    <location>
        <begin position="21"/>
        <end position="151"/>
    </location>
</feature>
<evidence type="ECO:0000259" key="6">
    <source>
        <dbReference type="PROSITE" id="PS50249"/>
    </source>
</evidence>
<evidence type="ECO:0000313" key="9">
    <source>
        <dbReference type="Proteomes" id="UP000015101"/>
    </source>
</evidence>
<dbReference type="InterPro" id="IPR000555">
    <property type="entry name" value="JAMM/MPN+_dom"/>
</dbReference>
<evidence type="ECO:0000256" key="3">
    <source>
        <dbReference type="ARBA" id="ARBA00022917"/>
    </source>
</evidence>
<accession>T1FMF3</accession>
<dbReference type="EMBL" id="KB097571">
    <property type="protein sequence ID" value="ESN94550.1"/>
    <property type="molecule type" value="Genomic_DNA"/>
</dbReference>
<dbReference type="HAMAP" id="MF_03005">
    <property type="entry name" value="eIF3f"/>
    <property type="match status" value="1"/>
</dbReference>
<dbReference type="InParanoid" id="T1FMF3"/>
<dbReference type="CTD" id="20210002"/>
<proteinExistence type="inferred from homology"/>
<evidence type="ECO:0000313" key="8">
    <source>
        <dbReference type="EnsemblMetazoa" id="HelroP185120"/>
    </source>
</evidence>
<dbReference type="FunFam" id="3.40.140.10:FF:000014">
    <property type="entry name" value="Eukaryotic translation initiation factor 3 subunit F"/>
    <property type="match status" value="1"/>
</dbReference>
<keyword evidence="9" id="KW-1185">Reference proteome</keyword>
<dbReference type="FunCoup" id="T1FMF3">
    <property type="interactions" value="1923"/>
</dbReference>
<dbReference type="GO" id="GO:0006413">
    <property type="term" value="P:translational initiation"/>
    <property type="evidence" value="ECO:0000318"/>
    <property type="project" value="GO_Central"/>
</dbReference>
<evidence type="ECO:0000313" key="7">
    <source>
        <dbReference type="EMBL" id="ESN94550.1"/>
    </source>
</evidence>
<comment type="similarity">
    <text evidence="5">Belongs to the eIF-3 subunit F family.</text>
</comment>
<dbReference type="InterPro" id="IPR037518">
    <property type="entry name" value="MPN"/>
</dbReference>
<dbReference type="GO" id="GO:0033290">
    <property type="term" value="C:eukaryotic 48S preinitiation complex"/>
    <property type="evidence" value="ECO:0007669"/>
    <property type="project" value="UniProtKB-UniRule"/>
</dbReference>
<dbReference type="GO" id="GO:0016282">
    <property type="term" value="C:eukaryotic 43S preinitiation complex"/>
    <property type="evidence" value="ECO:0007669"/>
    <property type="project" value="UniProtKB-UniRule"/>
</dbReference>
<dbReference type="Gene3D" id="3.40.140.10">
    <property type="entry name" value="Cytidine Deaminase, domain 2"/>
    <property type="match status" value="1"/>
</dbReference>
<dbReference type="PROSITE" id="PS50249">
    <property type="entry name" value="MPN"/>
    <property type="match status" value="1"/>
</dbReference>
<dbReference type="SMART" id="SM00232">
    <property type="entry name" value="JAB_MPN"/>
    <property type="match status" value="1"/>
</dbReference>
<comment type="subcellular location">
    <subcellularLocation>
        <location evidence="5">Cytoplasm</location>
    </subcellularLocation>
</comment>
<keyword evidence="1 5" id="KW-0963">Cytoplasm</keyword>
<dbReference type="GO" id="GO:0003743">
    <property type="term" value="F:translation initiation factor activity"/>
    <property type="evidence" value="ECO:0007669"/>
    <property type="project" value="UniProtKB-UniRule"/>
</dbReference>
<dbReference type="GO" id="GO:0071541">
    <property type="term" value="C:eukaryotic translation initiation factor 3 complex, eIF3m"/>
    <property type="evidence" value="ECO:0000318"/>
    <property type="project" value="GO_Central"/>
</dbReference>
<dbReference type="CDD" id="cd08064">
    <property type="entry name" value="MPN_eIF3f"/>
    <property type="match status" value="1"/>
</dbReference>
<reference evidence="7 9" key="2">
    <citation type="journal article" date="2013" name="Nature">
        <title>Insights into bilaterian evolution from three spiralian genomes.</title>
        <authorList>
            <person name="Simakov O."/>
            <person name="Marletaz F."/>
            <person name="Cho S.J."/>
            <person name="Edsinger-Gonzales E."/>
            <person name="Havlak P."/>
            <person name="Hellsten U."/>
            <person name="Kuo D.H."/>
            <person name="Larsson T."/>
            <person name="Lv J."/>
            <person name="Arendt D."/>
            <person name="Savage R."/>
            <person name="Osoegawa K."/>
            <person name="de Jong P."/>
            <person name="Grimwood J."/>
            <person name="Chapman J.A."/>
            <person name="Shapiro H."/>
            <person name="Aerts A."/>
            <person name="Otillar R.P."/>
            <person name="Terry A.Y."/>
            <person name="Boore J.L."/>
            <person name="Grigoriev I.V."/>
            <person name="Lindberg D.R."/>
            <person name="Seaver E.C."/>
            <person name="Weisblat D.A."/>
            <person name="Putnam N.H."/>
            <person name="Rokhsar D.S."/>
        </authorList>
    </citation>
    <scope>NUCLEOTIDE SEQUENCE</scope>
</reference>
<protein>
    <recommendedName>
        <fullName evidence="5">Eukaryotic translation initiation factor 3 subunit F</fullName>
        <shortName evidence="5">eIF3f</shortName>
    </recommendedName>
    <alternativeName>
        <fullName evidence="5">Eukaryotic translation initiation factor 3 subunit 5</fullName>
    </alternativeName>
</protein>
<comment type="function">
    <text evidence="4">Deubiquitinates activated NOTCH1, promoting its nuclear import, thereby acting as a positive regulator of Notch signaling.</text>
</comment>
<dbReference type="AlphaFoldDB" id="T1FMF3"/>
<comment type="function">
    <text evidence="5">Component of the eukaryotic translation initiation factor 3 (eIF-3) complex, which is involved in protein synthesis of a specialized repertoire of mRNAs and, together with other initiation factors, stimulates binding of mRNA and methionyl-tRNAi to the 40S ribosome. The eIF-3 complex specifically targets and initiates translation of a subset of mRNAs involved in cell proliferation.</text>
</comment>
<name>T1FMF3_HELRO</name>
<dbReference type="RefSeq" id="XP_009027601.1">
    <property type="nucleotide sequence ID" value="XM_009029353.1"/>
</dbReference>
<dbReference type="eggNOG" id="KOG2975">
    <property type="taxonomic scope" value="Eukaryota"/>
</dbReference>
<dbReference type="InterPro" id="IPR027531">
    <property type="entry name" value="eIF3f"/>
</dbReference>
<dbReference type="Pfam" id="PF01398">
    <property type="entry name" value="JAB"/>
    <property type="match status" value="1"/>
</dbReference>
<evidence type="ECO:0000256" key="5">
    <source>
        <dbReference type="HAMAP-Rule" id="MF_03005"/>
    </source>
</evidence>